<feature type="non-terminal residue" evidence="10">
    <location>
        <position position="1"/>
    </location>
</feature>
<reference evidence="10" key="1">
    <citation type="submission" date="2021-06" db="EMBL/GenBank/DDBJ databases">
        <authorList>
            <person name="Hodson N. C."/>
            <person name="Mongue J. A."/>
            <person name="Jaron S. K."/>
        </authorList>
    </citation>
    <scope>NUCLEOTIDE SEQUENCE</scope>
</reference>
<evidence type="ECO:0000313" key="10">
    <source>
        <dbReference type="EMBL" id="CAG7836539.1"/>
    </source>
</evidence>
<evidence type="ECO:0000256" key="4">
    <source>
        <dbReference type="ARBA" id="ARBA00022840"/>
    </source>
</evidence>
<dbReference type="InterPro" id="IPR050339">
    <property type="entry name" value="CC_SR_Kinase"/>
</dbReference>
<dbReference type="EMBL" id="CAJVCH010571071">
    <property type="protein sequence ID" value="CAG7836539.1"/>
    <property type="molecule type" value="Genomic_DNA"/>
</dbReference>
<dbReference type="Pfam" id="PF13393">
    <property type="entry name" value="tRNA-synt_His"/>
    <property type="match status" value="1"/>
</dbReference>
<dbReference type="GO" id="GO:0005634">
    <property type="term" value="C:nucleus"/>
    <property type="evidence" value="ECO:0007669"/>
    <property type="project" value="TreeGrafter"/>
</dbReference>
<proteinExistence type="inferred from homology"/>
<dbReference type="InterPro" id="IPR000719">
    <property type="entry name" value="Prot_kinase_dom"/>
</dbReference>
<dbReference type="Proteomes" id="UP000708208">
    <property type="component" value="Unassembled WGS sequence"/>
</dbReference>
<evidence type="ECO:0000259" key="9">
    <source>
        <dbReference type="PROSITE" id="PS50011"/>
    </source>
</evidence>
<keyword evidence="1" id="KW-0808">Transferase</keyword>
<dbReference type="GO" id="GO:0004694">
    <property type="term" value="F:eukaryotic translation initiation factor 2alpha kinase activity"/>
    <property type="evidence" value="ECO:0007669"/>
    <property type="project" value="TreeGrafter"/>
</dbReference>
<comment type="similarity">
    <text evidence="5">Belongs to the protein kinase superfamily. Ser/Thr protein kinase family. GCN2 subfamily.</text>
</comment>
<evidence type="ECO:0000256" key="3">
    <source>
        <dbReference type="ARBA" id="ARBA00022777"/>
    </source>
</evidence>
<feature type="transmembrane region" description="Helical" evidence="8">
    <location>
        <begin position="1265"/>
        <end position="1286"/>
    </location>
</feature>
<feature type="compositionally biased region" description="Basic and acidic residues" evidence="7">
    <location>
        <begin position="349"/>
        <end position="360"/>
    </location>
</feature>
<dbReference type="GO" id="GO:0005524">
    <property type="term" value="F:ATP binding"/>
    <property type="evidence" value="ECO:0007669"/>
    <property type="project" value="UniProtKB-UniRule"/>
</dbReference>
<feature type="domain" description="Protein kinase" evidence="9">
    <location>
        <begin position="1"/>
        <end position="102"/>
    </location>
</feature>
<keyword evidence="8" id="KW-1133">Transmembrane helix</keyword>
<dbReference type="OrthoDB" id="6778822at2759"/>
<feature type="domain" description="Protein kinase" evidence="9">
    <location>
        <begin position="155"/>
        <end position="590"/>
    </location>
</feature>
<keyword evidence="3" id="KW-0418">Kinase</keyword>
<dbReference type="GO" id="GO:1990625">
    <property type="term" value="P:negative regulation of cytoplasmic translational initiation in response to stress"/>
    <property type="evidence" value="ECO:0007669"/>
    <property type="project" value="TreeGrafter"/>
</dbReference>
<evidence type="ECO:0000256" key="8">
    <source>
        <dbReference type="SAM" id="Phobius"/>
    </source>
</evidence>
<dbReference type="Pfam" id="PF00069">
    <property type="entry name" value="Pkinase"/>
    <property type="match status" value="2"/>
</dbReference>
<dbReference type="InterPro" id="IPR024435">
    <property type="entry name" value="HisRS-related_dom"/>
</dbReference>
<evidence type="ECO:0000256" key="7">
    <source>
        <dbReference type="SAM" id="MobiDB-lite"/>
    </source>
</evidence>
<feature type="region of interest" description="Disordered" evidence="7">
    <location>
        <begin position="288"/>
        <end position="309"/>
    </location>
</feature>
<feature type="region of interest" description="Disordered" evidence="7">
    <location>
        <begin position="332"/>
        <end position="366"/>
    </location>
</feature>
<accession>A0A8J2LPX8</accession>
<gene>
    <name evidence="10" type="ORF">AFUS01_LOCUS45774</name>
</gene>
<dbReference type="PROSITE" id="PS50011">
    <property type="entry name" value="PROTEIN_KINASE_DOM"/>
    <property type="match status" value="2"/>
</dbReference>
<evidence type="ECO:0000313" key="11">
    <source>
        <dbReference type="Proteomes" id="UP000708208"/>
    </source>
</evidence>
<keyword evidence="4 6" id="KW-0067">ATP-binding</keyword>
<sequence length="1296" mass="146923">EVKVGDYGIERKISELHQSVCGNQDLIIDIFPPSIGRGAKKGDIYRFGILILSLLKGQHVVQNPPDIPSSLPPELQDFLKKCLTTNEHSRWTATQLLEHTFLKMQLQKGPSLRCIRENRSHDDVDKNREDQDKEIDTKSFILPLCKGVSRLQNEFEVIQWLGKGGFGDVLKVRNKLDGGIYALKRIRLNPRNKLLNKKITREVKLLSQLNHENVVRYFNSWIETVIDTASDTCSTTPTVSTPATATAPNNFNAKNSHSVRFKLDTFHQNSLGINDNIEELAPPAKDSDWSISIRDGVDPYDSDESSDEEDIFGTSFLRLGSDESDDIIFESQNSISTSNNGVSESQTDEASKSDKNEINMRSDGTTNEAEVTASVMMEIQYMYIQMEFCEKSTLRTAIDDGLYQDGDRVWRLFREIVEGLVHIHQQGMIHRDLKPVNIFLDSNDHVKIGDFGLATTNILNKSSNDNTMFEVVRSDVHQSMDFGEESMTGHVGTALYVAPELVTTGTKALYNQKVDIYSLGVILFEMFYRPLETAMERVRVIAGLRQKEVILPKDFDELLLPQVAFILRWVLNHDPSKRPTSLELLQSDYMPPPLMEEAELHDMFRHTLSNPQSKAYKYLVASCFQQSVSTAEDITYNYGMGRLSDMTPNPERLCSSLVLIQKVKRVIQNVFERHGTIELNTPLLTPKSDLYEHHKSSVHLMSHSGSIVTIPFDLRVPFVRYVVWNNITSMKRYSIGKVFRENKVYGYHPTELYECAFDIISSSKGTLINDAETLAVTCAIINELPWLRDIDFTIRLSHTYLLEAILLHFGIDEKYYAEIKSILTVVKPDKNSISQVQTHLVSLCLPDQFISMLFTLMEIEGPLAKVSNIFKGILKKKGLAASKVKEALHELEVVIGHLEAFGIKSEVVVTPSVVFGTDMYTGLLFQVVCNLKKRKNRQTVDVVAVGGRYDALIDKFRSTLEMYGQTSKDITQSGVGISISLDKLVAGMYTEDREKIGAVRIVEVLICALGHHPMSKEKITIMKDFLAHGIQCSLLDESQTLESAEEHCKQVGALFLVILKETEDLRIRCWDKDRFQERRIPKAEAVDFILRNRRASNEIIDTLGSAVQTKNDGLGSRVGGQSVDSNGMSVSQPMSTNTPAVNISFVVQERDKLASWKRRYENQMMSHVESVLPKLSKQQVIELIGLDVNNSIIKSLASLQLQDKEDYDSSVAEVVEKHFRCRKYLKSICDFIYEIYFEKEKNTPVIIIYGLVDNYFRVLIMTKSIMVFNLVFFRVVCLLNNILIHVDFTRNGFMKG</sequence>
<evidence type="ECO:0000256" key="1">
    <source>
        <dbReference type="ARBA" id="ARBA00022679"/>
    </source>
</evidence>
<dbReference type="PROSITE" id="PS00108">
    <property type="entry name" value="PROTEIN_KINASE_ST"/>
    <property type="match status" value="1"/>
</dbReference>
<dbReference type="PROSITE" id="PS00107">
    <property type="entry name" value="PROTEIN_KINASE_ATP"/>
    <property type="match status" value="1"/>
</dbReference>
<dbReference type="PANTHER" id="PTHR11042:SF136">
    <property type="entry name" value="EIF-2-ALPHA KINASE GCN2"/>
    <property type="match status" value="1"/>
</dbReference>
<dbReference type="GO" id="GO:0005829">
    <property type="term" value="C:cytosol"/>
    <property type="evidence" value="ECO:0007669"/>
    <property type="project" value="TreeGrafter"/>
</dbReference>
<name>A0A8J2LPX8_9HEXA</name>
<dbReference type="PANTHER" id="PTHR11042">
    <property type="entry name" value="EUKARYOTIC TRANSLATION INITIATION FACTOR 2-ALPHA KINASE EIF2-ALPHA KINASE -RELATED"/>
    <property type="match status" value="1"/>
</dbReference>
<keyword evidence="8" id="KW-0472">Membrane</keyword>
<dbReference type="InterPro" id="IPR041715">
    <property type="entry name" value="HisRS-like_core"/>
</dbReference>
<protein>
    <recommendedName>
        <fullName evidence="9">Protein kinase domain-containing protein</fullName>
    </recommendedName>
</protein>
<dbReference type="InterPro" id="IPR008271">
    <property type="entry name" value="Ser/Thr_kinase_AS"/>
</dbReference>
<comment type="caution">
    <text evidence="10">The sequence shown here is derived from an EMBL/GenBank/DDBJ whole genome shotgun (WGS) entry which is preliminary data.</text>
</comment>
<dbReference type="CDD" id="cd14046">
    <property type="entry name" value="STKc_EIF2AK4_GCN2_rpt2"/>
    <property type="match status" value="1"/>
</dbReference>
<evidence type="ECO:0000256" key="5">
    <source>
        <dbReference type="ARBA" id="ARBA00037982"/>
    </source>
</evidence>
<feature type="compositionally biased region" description="Acidic residues" evidence="7">
    <location>
        <begin position="298"/>
        <end position="309"/>
    </location>
</feature>
<dbReference type="InterPro" id="IPR017441">
    <property type="entry name" value="Protein_kinase_ATP_BS"/>
</dbReference>
<keyword evidence="8" id="KW-0812">Transmembrane</keyword>
<evidence type="ECO:0000256" key="2">
    <source>
        <dbReference type="ARBA" id="ARBA00022741"/>
    </source>
</evidence>
<feature type="compositionally biased region" description="Polar residues" evidence="7">
    <location>
        <begin position="332"/>
        <end position="345"/>
    </location>
</feature>
<dbReference type="SMART" id="SM00220">
    <property type="entry name" value="S_TKc"/>
    <property type="match status" value="1"/>
</dbReference>
<organism evidence="10 11">
    <name type="scientific">Allacma fusca</name>
    <dbReference type="NCBI Taxonomy" id="39272"/>
    <lineage>
        <taxon>Eukaryota</taxon>
        <taxon>Metazoa</taxon>
        <taxon>Ecdysozoa</taxon>
        <taxon>Arthropoda</taxon>
        <taxon>Hexapoda</taxon>
        <taxon>Collembola</taxon>
        <taxon>Symphypleona</taxon>
        <taxon>Sminthuridae</taxon>
        <taxon>Allacma</taxon>
    </lineage>
</organism>
<dbReference type="Pfam" id="PF12745">
    <property type="entry name" value="HGTP_anticodon2"/>
    <property type="match status" value="1"/>
</dbReference>
<evidence type="ECO:0000256" key="6">
    <source>
        <dbReference type="PROSITE-ProRule" id="PRU10141"/>
    </source>
</evidence>
<feature type="binding site" evidence="6">
    <location>
        <position position="184"/>
    </location>
    <ligand>
        <name>ATP</name>
        <dbReference type="ChEBI" id="CHEBI:30616"/>
    </ligand>
</feature>
<keyword evidence="2 6" id="KW-0547">Nucleotide-binding</keyword>
<keyword evidence="11" id="KW-1185">Reference proteome</keyword>